<gene>
    <name evidence="2" type="ORF">P7I34_13915</name>
</gene>
<sequence length="59" mass="7046">MKKVYWLRRVALILSTFAVGALITGNVPGWLKIAFPVLAIWWLMLYDEAIFERRMKRYE</sequence>
<keyword evidence="1" id="KW-1133">Transmembrane helix</keyword>
<keyword evidence="1" id="KW-0472">Membrane</keyword>
<dbReference type="AlphaFoldDB" id="A0ABD5FNA3"/>
<feature type="transmembrane region" description="Helical" evidence="1">
    <location>
        <begin position="7"/>
        <end position="27"/>
    </location>
</feature>
<dbReference type="RefSeq" id="WP_311957676.1">
    <property type="nucleotide sequence ID" value="NZ_JARQDZ010000009.1"/>
</dbReference>
<organism evidence="2 3">
    <name type="scientific">Enterococcus casseliflavus</name>
    <name type="common">Enterococcus flavescens</name>
    <dbReference type="NCBI Taxonomy" id="37734"/>
    <lineage>
        <taxon>Bacteria</taxon>
        <taxon>Bacillati</taxon>
        <taxon>Bacillota</taxon>
        <taxon>Bacilli</taxon>
        <taxon>Lactobacillales</taxon>
        <taxon>Enterococcaceae</taxon>
        <taxon>Enterococcus</taxon>
    </lineage>
</organism>
<evidence type="ECO:0000256" key="1">
    <source>
        <dbReference type="SAM" id="Phobius"/>
    </source>
</evidence>
<evidence type="ECO:0000313" key="3">
    <source>
        <dbReference type="Proteomes" id="UP001253851"/>
    </source>
</evidence>
<reference evidence="2 3" key="1">
    <citation type="submission" date="2023-03" db="EMBL/GenBank/DDBJ databases">
        <authorList>
            <person name="Shen W."/>
            <person name="Cai J."/>
        </authorList>
    </citation>
    <scope>NUCLEOTIDE SEQUENCE [LARGE SCALE GENOMIC DNA]</scope>
    <source>
        <strain evidence="2 3">B516</strain>
    </source>
</reference>
<protein>
    <submittedName>
        <fullName evidence="2">Uncharacterized protein</fullName>
    </submittedName>
</protein>
<dbReference type="EMBL" id="JARQDZ010000009">
    <property type="protein sequence ID" value="MDT2983770.1"/>
    <property type="molecule type" value="Genomic_DNA"/>
</dbReference>
<dbReference type="Proteomes" id="UP001253851">
    <property type="component" value="Unassembled WGS sequence"/>
</dbReference>
<proteinExistence type="predicted"/>
<keyword evidence="1" id="KW-0812">Transmembrane</keyword>
<comment type="caution">
    <text evidence="2">The sequence shown here is derived from an EMBL/GenBank/DDBJ whole genome shotgun (WGS) entry which is preliminary data.</text>
</comment>
<name>A0ABD5FNA3_ENTCA</name>
<evidence type="ECO:0000313" key="2">
    <source>
        <dbReference type="EMBL" id="MDT2983770.1"/>
    </source>
</evidence>
<accession>A0ABD5FNA3</accession>
<feature type="transmembrane region" description="Helical" evidence="1">
    <location>
        <begin position="33"/>
        <end position="51"/>
    </location>
</feature>